<organism evidence="3 4">
    <name type="scientific">Lacticaseibacillus sharpeae JCM 1186 = DSM 20505</name>
    <dbReference type="NCBI Taxonomy" id="1291052"/>
    <lineage>
        <taxon>Bacteria</taxon>
        <taxon>Bacillati</taxon>
        <taxon>Bacillota</taxon>
        <taxon>Bacilli</taxon>
        <taxon>Lactobacillales</taxon>
        <taxon>Lactobacillaceae</taxon>
        <taxon>Lacticaseibacillus</taxon>
    </lineage>
</organism>
<dbReference type="InterPro" id="IPR017853">
    <property type="entry name" value="GH"/>
</dbReference>
<feature type="domain" description="6-phospho-N-acetylmuramidase C-terminal" evidence="1">
    <location>
        <begin position="251"/>
        <end position="367"/>
    </location>
</feature>
<reference evidence="3 4" key="1">
    <citation type="journal article" date="2015" name="Genome Announc.">
        <title>Expanding the biotechnology potential of lactobacilli through comparative genomics of 213 strains and associated genera.</title>
        <authorList>
            <person name="Sun Z."/>
            <person name="Harris H.M."/>
            <person name="McCann A."/>
            <person name="Guo C."/>
            <person name="Argimon S."/>
            <person name="Zhang W."/>
            <person name="Yang X."/>
            <person name="Jeffery I.B."/>
            <person name="Cooney J.C."/>
            <person name="Kagawa T.F."/>
            <person name="Liu W."/>
            <person name="Song Y."/>
            <person name="Salvetti E."/>
            <person name="Wrobel A."/>
            <person name="Rasinkangas P."/>
            <person name="Parkhill J."/>
            <person name="Rea M.C."/>
            <person name="O'Sullivan O."/>
            <person name="Ritari J."/>
            <person name="Douillard F.P."/>
            <person name="Paul Ross R."/>
            <person name="Yang R."/>
            <person name="Briner A.E."/>
            <person name="Felis G.E."/>
            <person name="de Vos W.M."/>
            <person name="Barrangou R."/>
            <person name="Klaenhammer T.R."/>
            <person name="Caufield P.W."/>
            <person name="Cui Y."/>
            <person name="Zhang H."/>
            <person name="O'Toole P.W."/>
        </authorList>
    </citation>
    <scope>NUCLEOTIDE SEQUENCE [LARGE SCALE GENOMIC DNA]</scope>
    <source>
        <strain evidence="3 4">DSM 20505</strain>
    </source>
</reference>
<dbReference type="PANTHER" id="PTHR38435:SF1">
    <property type="entry name" value="DUF871 DOMAIN-CONTAINING PROTEIN"/>
    <property type="match status" value="1"/>
</dbReference>
<accession>A0A0R1ZX01</accession>
<feature type="domain" description="6-phospho-N-acetylmuramidase N-terminal" evidence="2">
    <location>
        <begin position="7"/>
        <end position="241"/>
    </location>
</feature>
<dbReference type="Gene3D" id="3.20.20.70">
    <property type="entry name" value="Aldolase class I"/>
    <property type="match status" value="1"/>
</dbReference>
<evidence type="ECO:0000259" key="2">
    <source>
        <dbReference type="Pfam" id="PF19200"/>
    </source>
</evidence>
<keyword evidence="4" id="KW-1185">Reference proteome</keyword>
<dbReference type="SUPFAM" id="SSF51445">
    <property type="entry name" value="(Trans)glycosidases"/>
    <property type="match status" value="1"/>
</dbReference>
<comment type="caution">
    <text evidence="3">The sequence shown here is derived from an EMBL/GenBank/DDBJ whole genome shotgun (WGS) entry which is preliminary data.</text>
</comment>
<dbReference type="PANTHER" id="PTHR38435">
    <property type="match status" value="1"/>
</dbReference>
<dbReference type="STRING" id="1291052.FC18_GL001221"/>
<evidence type="ECO:0000313" key="4">
    <source>
        <dbReference type="Proteomes" id="UP000051679"/>
    </source>
</evidence>
<dbReference type="InterPro" id="IPR029000">
    <property type="entry name" value="Cyclophilin-like_dom_sf"/>
</dbReference>
<dbReference type="EMBL" id="AYYO01000017">
    <property type="protein sequence ID" value="KRM55603.1"/>
    <property type="molecule type" value="Genomic_DNA"/>
</dbReference>
<sequence length="371" mass="41161">MFDMRQLGISVYPDHTSLAEDQQYLDLAAKYGYKRIFTSLLQLHGDAGEDNLERFKATIDYANKLGFKTIVDINPALFTDLGVTYDDLHFFHNLGVWGLRLDEGFTGVEEARMTRNPFGLKIEINMSAGTNYLASIMSYHPNTDNLLGCHNFYPQMYTGLSDQYFVDYSQPYRDNNLHTAAFVSAASATFGPWPVSEGLPSMESDRTRPIATQVQHLLLTGMVDDVIIGNAYASEAELKAAADSFNAANPQLTVDLNADITDTEKAIVLDGISGSHLYRGDASDYLLRSTLPRIKYGNASIPAHGETGNFQRGDVLVVNDKYGRYKGEMQIALTCVPNDGRRNKVGRVADSDLALLAQIHPWMTFQLVTAK</sequence>
<name>A0A0R1ZX01_9LACO</name>
<dbReference type="InterPro" id="IPR043797">
    <property type="entry name" value="MupG_N"/>
</dbReference>
<dbReference type="SUPFAM" id="SSF50891">
    <property type="entry name" value="Cyclophilin-like"/>
    <property type="match status" value="1"/>
</dbReference>
<evidence type="ECO:0000259" key="1">
    <source>
        <dbReference type="Pfam" id="PF05913"/>
    </source>
</evidence>
<dbReference type="Pfam" id="PF05913">
    <property type="entry name" value="MupG_C"/>
    <property type="match status" value="1"/>
</dbReference>
<evidence type="ECO:0000313" key="3">
    <source>
        <dbReference type="EMBL" id="KRM55603.1"/>
    </source>
</evidence>
<dbReference type="Proteomes" id="UP000051679">
    <property type="component" value="Unassembled WGS sequence"/>
</dbReference>
<dbReference type="Pfam" id="PF19200">
    <property type="entry name" value="MupG_N"/>
    <property type="match status" value="1"/>
</dbReference>
<dbReference type="InterPro" id="IPR013785">
    <property type="entry name" value="Aldolase_TIM"/>
</dbReference>
<dbReference type="PATRIC" id="fig|1291052.5.peg.1239"/>
<gene>
    <name evidence="3" type="ORF">FC18_GL001221</name>
</gene>
<dbReference type="InterPro" id="IPR008589">
    <property type="entry name" value="MupG"/>
</dbReference>
<dbReference type="Gene3D" id="2.40.100.10">
    <property type="entry name" value="Cyclophilin-like"/>
    <property type="match status" value="1"/>
</dbReference>
<proteinExistence type="predicted"/>
<dbReference type="AlphaFoldDB" id="A0A0R1ZX01"/>
<protein>
    <submittedName>
        <fullName evidence="3">Outer surface protein</fullName>
    </submittedName>
</protein>
<dbReference type="InterPro" id="IPR043894">
    <property type="entry name" value="MupG_C"/>
</dbReference>